<evidence type="ECO:0000313" key="3">
    <source>
        <dbReference type="Proteomes" id="UP000054771"/>
    </source>
</evidence>
<dbReference type="Proteomes" id="UP000054771">
    <property type="component" value="Unassembled WGS sequence"/>
</dbReference>
<dbReference type="STRING" id="454130.A0A0U5FRT7"/>
<name>A0A0U5FRT7_ASPCI</name>
<accession>A0A0U5FRT7</accession>
<organism evidence="2 3">
    <name type="scientific">Aspergillus calidoustus</name>
    <dbReference type="NCBI Taxonomy" id="454130"/>
    <lineage>
        <taxon>Eukaryota</taxon>
        <taxon>Fungi</taxon>
        <taxon>Dikarya</taxon>
        <taxon>Ascomycota</taxon>
        <taxon>Pezizomycotina</taxon>
        <taxon>Eurotiomycetes</taxon>
        <taxon>Eurotiomycetidae</taxon>
        <taxon>Eurotiales</taxon>
        <taxon>Aspergillaceae</taxon>
        <taxon>Aspergillus</taxon>
        <taxon>Aspergillus subgen. Nidulantes</taxon>
    </lineage>
</organism>
<gene>
    <name evidence="2" type="ORF">ASPCAL00262</name>
</gene>
<evidence type="ECO:0000313" key="2">
    <source>
        <dbReference type="EMBL" id="CEL00664.1"/>
    </source>
</evidence>
<feature type="region of interest" description="Disordered" evidence="1">
    <location>
        <begin position="68"/>
        <end position="93"/>
    </location>
</feature>
<proteinExistence type="predicted"/>
<evidence type="ECO:0000256" key="1">
    <source>
        <dbReference type="SAM" id="MobiDB-lite"/>
    </source>
</evidence>
<reference evidence="3" key="1">
    <citation type="journal article" date="2016" name="Genome Announc.">
        <title>Draft genome sequences of fungus Aspergillus calidoustus.</title>
        <authorList>
            <person name="Horn F."/>
            <person name="Linde J."/>
            <person name="Mattern D.J."/>
            <person name="Walther G."/>
            <person name="Guthke R."/>
            <person name="Scherlach K."/>
            <person name="Martin K."/>
            <person name="Brakhage A.A."/>
            <person name="Petzke L."/>
            <person name="Valiante V."/>
        </authorList>
    </citation>
    <scope>NUCLEOTIDE SEQUENCE [LARGE SCALE GENOMIC DNA]</scope>
    <source>
        <strain evidence="3">SF006504</strain>
    </source>
</reference>
<dbReference type="EMBL" id="CDMC01000001">
    <property type="protein sequence ID" value="CEL00664.1"/>
    <property type="molecule type" value="Genomic_DNA"/>
</dbReference>
<sequence>MAHSHPGLEPYRGLLLVCPEANWRDNAQRITCLRFDKHAVEHNDNKSEAQNNEYRNTLESATRSFRIAYNSPKSGDDDEETIGDWLGQSTKDI</sequence>
<dbReference type="AlphaFoldDB" id="A0A0U5FRT7"/>
<keyword evidence="3" id="KW-1185">Reference proteome</keyword>
<protein>
    <submittedName>
        <fullName evidence="2">Uncharacterized protein</fullName>
    </submittedName>
</protein>